<sequence length="110" mass="11652">MSSLKCLNGKGGQAFGKGLGEGCCAAWASLRREKKVRTVRLPHQAQAVEADMLIELDVDKSDTVFRTALIGGVAVENSHNVLSAHEGAPADLSRQVVVVVFEGGFDVARC</sequence>
<dbReference type="Proteomes" id="UP000298664">
    <property type="component" value="Chromosome Circular"/>
</dbReference>
<proteinExistence type="predicted"/>
<dbReference type="EMBL" id="CP124733">
    <property type="protein sequence ID" value="WHA40566.1"/>
    <property type="molecule type" value="Genomic_DNA"/>
</dbReference>
<organism evidence="1 2">
    <name type="scientific">Agrobacterium larrymoorei</name>
    <dbReference type="NCBI Taxonomy" id="160699"/>
    <lineage>
        <taxon>Bacteria</taxon>
        <taxon>Pseudomonadati</taxon>
        <taxon>Pseudomonadota</taxon>
        <taxon>Alphaproteobacteria</taxon>
        <taxon>Hyphomicrobiales</taxon>
        <taxon>Rhizobiaceae</taxon>
        <taxon>Rhizobium/Agrobacterium group</taxon>
        <taxon>Agrobacterium</taxon>
    </lineage>
</organism>
<reference evidence="1" key="1">
    <citation type="submission" date="2023-05" db="EMBL/GenBank/DDBJ databases">
        <title>Complete genome sequence of Agrobacterium larrymoorei CFBP5477.</title>
        <authorList>
            <person name="Yen H.-C."/>
            <person name="Chou L."/>
            <person name="Lin Y.-C."/>
            <person name="Lai E.-M."/>
            <person name="Kuo C.-H."/>
        </authorList>
    </citation>
    <scope>NUCLEOTIDE SEQUENCE</scope>
    <source>
        <strain evidence="1">CFBP5477</strain>
    </source>
</reference>
<evidence type="ECO:0000313" key="2">
    <source>
        <dbReference type="Proteomes" id="UP000298664"/>
    </source>
</evidence>
<dbReference type="AlphaFoldDB" id="A0AAF0HA81"/>
<protein>
    <submittedName>
        <fullName evidence="1">Uncharacterized protein</fullName>
    </submittedName>
</protein>
<name>A0AAF0HA81_9HYPH</name>
<gene>
    <name evidence="1" type="ORF">CFBP5477_012150</name>
</gene>
<accession>A0AAF0HA81</accession>
<dbReference type="RefSeq" id="WP_170980110.1">
    <property type="nucleotide sequence ID" value="NZ_CP124733.1"/>
</dbReference>
<evidence type="ECO:0000313" key="1">
    <source>
        <dbReference type="EMBL" id="WHA40566.1"/>
    </source>
</evidence>